<dbReference type="Pfam" id="PF25209">
    <property type="entry name" value="Phage_capsid_4"/>
    <property type="match status" value="1"/>
</dbReference>
<accession>A0A0F8ZQC1</accession>
<protein>
    <submittedName>
        <fullName evidence="1">Uncharacterized protein</fullName>
    </submittedName>
</protein>
<dbReference type="EMBL" id="LAZR01046640">
    <property type="protein sequence ID" value="KKK96067.1"/>
    <property type="molecule type" value="Genomic_DNA"/>
</dbReference>
<dbReference type="AlphaFoldDB" id="A0A0F8ZQC1"/>
<gene>
    <name evidence="1" type="ORF">LCGC14_2666480</name>
</gene>
<name>A0A0F8ZQC1_9ZZZZ</name>
<sequence length="165" mass="17815">MYQAASPTAISLAVLASMTVLLPIVAEGAPYPKVDLSLDRSVKITNDKRGAIISVTREMLLFDKLGMVRQQLNDLGAAMAMTEETDAYTIISTTGNFTRTTADNDIGNNTNTTTFSPAGLELAFSTLMTMKDRKSGRYLGVIPNTLIVGPRLMWGAKQLLLSPQV</sequence>
<reference evidence="1" key="1">
    <citation type="journal article" date="2015" name="Nature">
        <title>Complex archaea that bridge the gap between prokaryotes and eukaryotes.</title>
        <authorList>
            <person name="Spang A."/>
            <person name="Saw J.H."/>
            <person name="Jorgensen S.L."/>
            <person name="Zaremba-Niedzwiedzka K."/>
            <person name="Martijn J."/>
            <person name="Lind A.E."/>
            <person name="van Eijk R."/>
            <person name="Schleper C."/>
            <person name="Guy L."/>
            <person name="Ettema T.J."/>
        </authorList>
    </citation>
    <scope>NUCLEOTIDE SEQUENCE</scope>
</reference>
<comment type="caution">
    <text evidence="1">The sequence shown here is derived from an EMBL/GenBank/DDBJ whole genome shotgun (WGS) entry which is preliminary data.</text>
</comment>
<evidence type="ECO:0000313" key="1">
    <source>
        <dbReference type="EMBL" id="KKK96067.1"/>
    </source>
</evidence>
<feature type="non-terminal residue" evidence="1">
    <location>
        <position position="165"/>
    </location>
</feature>
<organism evidence="1">
    <name type="scientific">marine sediment metagenome</name>
    <dbReference type="NCBI Taxonomy" id="412755"/>
    <lineage>
        <taxon>unclassified sequences</taxon>
        <taxon>metagenomes</taxon>
        <taxon>ecological metagenomes</taxon>
    </lineage>
</organism>
<proteinExistence type="predicted"/>